<dbReference type="Gene3D" id="1.10.3210.10">
    <property type="entry name" value="Hypothetical protein af1432"/>
    <property type="match status" value="1"/>
</dbReference>
<keyword evidence="1" id="KW-0472">Membrane</keyword>
<sequence>MKKGKMEISNEITMGVETIGGTINQSSQENDKKHIRNKKAFLTALPILSLLEVTLLGVARNASGMDTIKMGILTFILTAAAIFFIQFQEDDFLNKPYAKSIILISYLGSLGLIMIPFSPELFSFWMLGALLVAMIIDSRLGMLFYFNLTFILGISISLRPETTIQLLIMGILMGLLSTSLKQKATVIYAGIIILSTNITLAFIINNFVFETGTNYNYITSFFSIFAVLVTAFLLSSFYFRLTKDIVPVIKEEKENETVAEVEPEVAAGKVSGEVTMMMVSETQEALDTQPYDRDVRTSYELLLGEGNEILLRMKEFSETLYSHCIMIGELSFKAAKEIGADEMLAKAGGIYHEAGKINGKNYIEEGLKLADEYSFPKELRVIMKQHNIKYEKPTSVEAAIVMLSDNVVSTIDYIKKTGDKKYTVEKIIDNIFKMRMDKGTFDESGISVKDYKILKEFYMNEFKHMEI</sequence>
<feature type="transmembrane region" description="Helical" evidence="1">
    <location>
        <begin position="97"/>
        <end position="115"/>
    </location>
</feature>
<dbReference type="RefSeq" id="WP_197661670.1">
    <property type="nucleotide sequence ID" value="NZ_JAEAGR010000011.1"/>
</dbReference>
<dbReference type="NCBIfam" id="TIGR00277">
    <property type="entry name" value="HDIG"/>
    <property type="match status" value="1"/>
</dbReference>
<evidence type="ECO:0000313" key="4">
    <source>
        <dbReference type="EMBL" id="MBH1941456.1"/>
    </source>
</evidence>
<feature type="transmembrane region" description="Helical" evidence="1">
    <location>
        <begin position="121"/>
        <end position="136"/>
    </location>
</feature>
<dbReference type="SUPFAM" id="SSF109604">
    <property type="entry name" value="HD-domain/PDEase-like"/>
    <property type="match status" value="1"/>
</dbReference>
<comment type="caution">
    <text evidence="4">The sequence shown here is derived from an EMBL/GenBank/DDBJ whole genome shotgun (WGS) entry which is preliminary data.</text>
</comment>
<feature type="transmembrane region" description="Helical" evidence="1">
    <location>
        <begin position="187"/>
        <end position="209"/>
    </location>
</feature>
<name>A0A8J7HBT3_9FIRM</name>
<feature type="transmembrane region" description="Helical" evidence="1">
    <location>
        <begin position="215"/>
        <end position="239"/>
    </location>
</feature>
<dbReference type="Pfam" id="PF01966">
    <property type="entry name" value="HD"/>
    <property type="match status" value="1"/>
</dbReference>
<keyword evidence="5" id="KW-1185">Reference proteome</keyword>
<evidence type="ECO:0000259" key="2">
    <source>
        <dbReference type="Pfam" id="PF01966"/>
    </source>
</evidence>
<protein>
    <submittedName>
        <fullName evidence="4">HDIG domain-containing protein</fullName>
    </submittedName>
</protein>
<dbReference type="Pfam" id="PF07698">
    <property type="entry name" value="7TM-7TMR_HD"/>
    <property type="match status" value="1"/>
</dbReference>
<gene>
    <name evidence="4" type="ORF">I5677_11185</name>
</gene>
<organism evidence="4 5">
    <name type="scientific">Mobilitalea sibirica</name>
    <dbReference type="NCBI Taxonomy" id="1462919"/>
    <lineage>
        <taxon>Bacteria</taxon>
        <taxon>Bacillati</taxon>
        <taxon>Bacillota</taxon>
        <taxon>Clostridia</taxon>
        <taxon>Lachnospirales</taxon>
        <taxon>Lachnospiraceae</taxon>
        <taxon>Mobilitalea</taxon>
    </lineage>
</organism>
<keyword evidence="1" id="KW-0812">Transmembrane</keyword>
<feature type="domain" description="Metal-dependent phosphohydrolase 7TM intracellular" evidence="3">
    <location>
        <begin position="69"/>
        <end position="234"/>
    </location>
</feature>
<feature type="transmembrane region" description="Helical" evidence="1">
    <location>
        <begin position="68"/>
        <end position="85"/>
    </location>
</feature>
<dbReference type="AlphaFoldDB" id="A0A8J7HBT3"/>
<proteinExistence type="predicted"/>
<feature type="domain" description="HD" evidence="2">
    <location>
        <begin position="321"/>
        <end position="407"/>
    </location>
</feature>
<evidence type="ECO:0000259" key="3">
    <source>
        <dbReference type="Pfam" id="PF07698"/>
    </source>
</evidence>
<dbReference type="InterPro" id="IPR006674">
    <property type="entry name" value="HD_domain"/>
</dbReference>
<accession>A0A8J7HBT3</accession>
<dbReference type="Proteomes" id="UP000623269">
    <property type="component" value="Unassembled WGS sequence"/>
</dbReference>
<evidence type="ECO:0000313" key="5">
    <source>
        <dbReference type="Proteomes" id="UP000623269"/>
    </source>
</evidence>
<feature type="transmembrane region" description="Helical" evidence="1">
    <location>
        <begin position="40"/>
        <end position="62"/>
    </location>
</feature>
<dbReference type="InterPro" id="IPR006675">
    <property type="entry name" value="HDIG_dom"/>
</dbReference>
<dbReference type="InterPro" id="IPR011621">
    <property type="entry name" value="Metal-dep_PHydrolase_7TM_intra"/>
</dbReference>
<dbReference type="PANTHER" id="PTHR36442:SF1">
    <property type="entry name" value="CYCLIC-DI-AMP PHOSPHODIESTERASE PGPH"/>
    <property type="match status" value="1"/>
</dbReference>
<dbReference type="PANTHER" id="PTHR36442">
    <property type="entry name" value="CYCLIC-DI-AMP PHOSPHODIESTERASE PGPH"/>
    <property type="match status" value="1"/>
</dbReference>
<dbReference type="InterPro" id="IPR052722">
    <property type="entry name" value="PgpH_phosphodiesterase"/>
</dbReference>
<dbReference type="EMBL" id="JAEAGR010000011">
    <property type="protein sequence ID" value="MBH1941456.1"/>
    <property type="molecule type" value="Genomic_DNA"/>
</dbReference>
<keyword evidence="1" id="KW-1133">Transmembrane helix</keyword>
<reference evidence="4" key="1">
    <citation type="submission" date="2020-12" db="EMBL/GenBank/DDBJ databases">
        <title>M. sibirica DSM 26468T genome.</title>
        <authorList>
            <person name="Thieme N."/>
            <person name="Rettenmaier R."/>
            <person name="Zverlov V."/>
            <person name="Liebl W."/>
        </authorList>
    </citation>
    <scope>NUCLEOTIDE SEQUENCE</scope>
    <source>
        <strain evidence="4">DSM 26468</strain>
    </source>
</reference>
<evidence type="ECO:0000256" key="1">
    <source>
        <dbReference type="SAM" id="Phobius"/>
    </source>
</evidence>